<accession>A0A1S6U7L3</accession>
<dbReference type="CDD" id="cd06532">
    <property type="entry name" value="Glyco_transf_25"/>
    <property type="match status" value="1"/>
</dbReference>
<protein>
    <submittedName>
        <fullName evidence="2">Glycosyltransferase, family 25</fullName>
    </submittedName>
</protein>
<feature type="domain" description="Glycosyl transferase family 25" evidence="1">
    <location>
        <begin position="5"/>
        <end position="181"/>
    </location>
</feature>
<dbReference type="EMBL" id="CP017258">
    <property type="protein sequence ID" value="AQW87670.1"/>
    <property type="molecule type" value="Genomic_DNA"/>
</dbReference>
<evidence type="ECO:0000313" key="2">
    <source>
        <dbReference type="EMBL" id="AQW87670.1"/>
    </source>
</evidence>
<name>A0A1S6U7L3_9BACT</name>
<dbReference type="GO" id="GO:0016740">
    <property type="term" value="F:transferase activity"/>
    <property type="evidence" value="ECO:0007669"/>
    <property type="project" value="UniProtKB-KW"/>
</dbReference>
<keyword evidence="3" id="KW-1185">Reference proteome</keyword>
<dbReference type="Proteomes" id="UP000190868">
    <property type="component" value="Chromosome"/>
</dbReference>
<proteinExistence type="predicted"/>
<dbReference type="RefSeq" id="WP_078424496.1">
    <property type="nucleotide sequence ID" value="NZ_CP017258.1"/>
</dbReference>
<gene>
    <name evidence="2" type="ORF">CPIN18021_0861</name>
</gene>
<organism evidence="2 3">
    <name type="scientific">Campylobacter pinnipediorum subsp. caledonicus</name>
    <dbReference type="NCBI Taxonomy" id="1874362"/>
    <lineage>
        <taxon>Bacteria</taxon>
        <taxon>Pseudomonadati</taxon>
        <taxon>Campylobacterota</taxon>
        <taxon>Epsilonproteobacteria</taxon>
        <taxon>Campylobacterales</taxon>
        <taxon>Campylobacteraceae</taxon>
        <taxon>Campylobacter</taxon>
    </lineage>
</organism>
<dbReference type="AlphaFoldDB" id="A0A1S6U7L3"/>
<dbReference type="InterPro" id="IPR002654">
    <property type="entry name" value="Glyco_trans_25"/>
</dbReference>
<keyword evidence="2" id="KW-0808">Transferase</keyword>
<dbReference type="Pfam" id="PF01755">
    <property type="entry name" value="Glyco_transf_25"/>
    <property type="match status" value="1"/>
</dbReference>
<evidence type="ECO:0000259" key="1">
    <source>
        <dbReference type="Pfam" id="PF01755"/>
    </source>
</evidence>
<evidence type="ECO:0000313" key="3">
    <source>
        <dbReference type="Proteomes" id="UP000190868"/>
    </source>
</evidence>
<sequence>MRFGIFLISLKEDNARRDKLKFRFKNSYKNFKFIDAIDGSKLQTNQYFLYALKSFKLNNLFLSPAEIGCCLSHMKAYDEFINSDLDYALILEDDVIGDDDSIKLAFEHVKYIDNKSVFICGCQDGLEGRFSAFGKKIQDNFYLVSKHSHSSIYRATAYILSKNSAKQILKVHQDALYPADFWSCLLKKADLNMYFSDIFAHPLDLSDSKIQSSRASRGYDKKNILSYLKSLRYIFLTRMDVLFKGFERIFKR</sequence>
<reference evidence="3" key="1">
    <citation type="submission" date="2016-09" db="EMBL/GenBank/DDBJ databases">
        <title>Comparative genomics of the Campylobacter concisus group.</title>
        <authorList>
            <person name="Miller W.G."/>
            <person name="Yee E."/>
            <person name="Chapman M.H."/>
            <person name="Huynh S."/>
            <person name="Bono J.L."/>
            <person name="On S.L.W."/>
            <person name="StLeger J."/>
            <person name="Foster G."/>
            <person name="Parker C.T."/>
        </authorList>
    </citation>
    <scope>NUCLEOTIDE SEQUENCE [LARGE SCALE GENOMIC DNA]</scope>
    <source>
        <strain evidence="3">RM18021</strain>
    </source>
</reference>